<protein>
    <submittedName>
        <fullName evidence="1">Reverse transcriptase/RNA-dependent DNA polymerase</fullName>
    </submittedName>
</protein>
<sequence>MTPGQRNWDLDMLVDIFNDRDQALITQIPLSSRRDDDAWYWSANSRGLFTVRSCYSILAYLSEPPSSNVWQKVWKLKVPAKVKHFIWRAVVNVLSTADNLRRCQVEVPSVCPICNTYDEIVAHCLVNCSFAKSCWLLSPIGYVGGCENFMDWLEGIFTRCSSDDCDLAAMTCWRRLSSVLNLAGQVLFQWKSVRKLQVFDNNSVSSSHGAVCWQRPCVWWFKCNVDATTFLSGGTIRYGAVIQNSEGEFVAARSNWLISSFGAREAEAIGVQEILSWLKGLPFLHVIIEMDSLQVFTALTMDSFSPNGFGLLIDDCRALAQSLGDVTFSFVRRSANFAAHSVARVGGFLLGLGEWRLIPPPSLVSQLLF</sequence>
<keyword evidence="1" id="KW-0548">Nucleotidyltransferase</keyword>
<name>A0ACB8NMW8_CITSI</name>
<proteinExistence type="predicted"/>
<dbReference type="Proteomes" id="UP000829398">
    <property type="component" value="Chromosome 1"/>
</dbReference>
<keyword evidence="1" id="KW-0808">Transferase</keyword>
<keyword evidence="1" id="KW-0695">RNA-directed DNA polymerase</keyword>
<reference evidence="2" key="1">
    <citation type="journal article" date="2023" name="Hortic. Res.">
        <title>A chromosome-level phased genome enabling allele-level studies in sweet orange: a case study on citrus Huanglongbing tolerance.</title>
        <authorList>
            <person name="Wu B."/>
            <person name="Yu Q."/>
            <person name="Deng Z."/>
            <person name="Duan Y."/>
            <person name="Luo F."/>
            <person name="Gmitter F. Jr."/>
        </authorList>
    </citation>
    <scope>NUCLEOTIDE SEQUENCE [LARGE SCALE GENOMIC DNA]</scope>
    <source>
        <strain evidence="2">cv. Valencia</strain>
    </source>
</reference>
<evidence type="ECO:0000313" key="1">
    <source>
        <dbReference type="EMBL" id="KAH9799488.1"/>
    </source>
</evidence>
<organism evidence="1 2">
    <name type="scientific">Citrus sinensis</name>
    <name type="common">Sweet orange</name>
    <name type="synonym">Citrus aurantium var. sinensis</name>
    <dbReference type="NCBI Taxonomy" id="2711"/>
    <lineage>
        <taxon>Eukaryota</taxon>
        <taxon>Viridiplantae</taxon>
        <taxon>Streptophyta</taxon>
        <taxon>Embryophyta</taxon>
        <taxon>Tracheophyta</taxon>
        <taxon>Spermatophyta</taxon>
        <taxon>Magnoliopsida</taxon>
        <taxon>eudicotyledons</taxon>
        <taxon>Gunneridae</taxon>
        <taxon>Pentapetalae</taxon>
        <taxon>rosids</taxon>
        <taxon>malvids</taxon>
        <taxon>Sapindales</taxon>
        <taxon>Rutaceae</taxon>
        <taxon>Aurantioideae</taxon>
        <taxon>Citrus</taxon>
    </lineage>
</organism>
<dbReference type="EMBL" id="CM039170">
    <property type="protein sequence ID" value="KAH9799488.1"/>
    <property type="molecule type" value="Genomic_DNA"/>
</dbReference>
<gene>
    <name evidence="1" type="ORF">KPL71_000365</name>
</gene>
<keyword evidence="2" id="KW-1185">Reference proteome</keyword>
<accession>A0ACB8NMW8</accession>
<comment type="caution">
    <text evidence="1">The sequence shown here is derived from an EMBL/GenBank/DDBJ whole genome shotgun (WGS) entry which is preliminary data.</text>
</comment>
<evidence type="ECO:0000313" key="2">
    <source>
        <dbReference type="Proteomes" id="UP000829398"/>
    </source>
</evidence>